<reference evidence="1" key="1">
    <citation type="journal article" date="2014" name="Int. J. Syst. Evol. Microbiol.">
        <title>Complete genome sequence of Corynebacterium casei LMG S-19264T (=DSM 44701T), isolated from a smear-ripened cheese.</title>
        <authorList>
            <consortium name="US DOE Joint Genome Institute (JGI-PGF)"/>
            <person name="Walter F."/>
            <person name="Albersmeier A."/>
            <person name="Kalinowski J."/>
            <person name="Ruckert C."/>
        </authorList>
    </citation>
    <scope>NUCLEOTIDE SEQUENCE</scope>
    <source>
        <strain evidence="1">JCM 31311</strain>
    </source>
</reference>
<comment type="caution">
    <text evidence="1">The sequence shown here is derived from an EMBL/GenBank/DDBJ whole genome shotgun (WGS) entry which is preliminary data.</text>
</comment>
<dbReference type="Proteomes" id="UP000603865">
    <property type="component" value="Unassembled WGS sequence"/>
</dbReference>
<dbReference type="AlphaFoldDB" id="A0A918C4X7"/>
<name>A0A918C4X7_9DEIO</name>
<dbReference type="EMBL" id="BMQL01000008">
    <property type="protein sequence ID" value="GGR05994.1"/>
    <property type="molecule type" value="Genomic_DNA"/>
</dbReference>
<evidence type="ECO:0000313" key="2">
    <source>
        <dbReference type="Proteomes" id="UP000603865"/>
    </source>
</evidence>
<protein>
    <submittedName>
        <fullName evidence="1">Uncharacterized protein</fullName>
    </submittedName>
</protein>
<sequence length="62" mass="7028">MSQPALAQEQRFVRDTGVQRVEILTVHTAPLPVRPDPLSDNMDELSLVAKMQERYSLHLGLE</sequence>
<dbReference type="RefSeq" id="WP_189089626.1">
    <property type="nucleotide sequence ID" value="NZ_BMQL01000008.1"/>
</dbReference>
<proteinExistence type="predicted"/>
<organism evidence="1 2">
    <name type="scientific">Deinococcus ruber</name>
    <dbReference type="NCBI Taxonomy" id="1848197"/>
    <lineage>
        <taxon>Bacteria</taxon>
        <taxon>Thermotogati</taxon>
        <taxon>Deinococcota</taxon>
        <taxon>Deinococci</taxon>
        <taxon>Deinococcales</taxon>
        <taxon>Deinococcaceae</taxon>
        <taxon>Deinococcus</taxon>
    </lineage>
</organism>
<keyword evidence="2" id="KW-1185">Reference proteome</keyword>
<gene>
    <name evidence="1" type="ORF">GCM10008957_18440</name>
</gene>
<reference evidence="1" key="2">
    <citation type="submission" date="2020-09" db="EMBL/GenBank/DDBJ databases">
        <authorList>
            <person name="Sun Q."/>
            <person name="Ohkuma M."/>
        </authorList>
    </citation>
    <scope>NUCLEOTIDE SEQUENCE</scope>
    <source>
        <strain evidence="1">JCM 31311</strain>
    </source>
</reference>
<evidence type="ECO:0000313" key="1">
    <source>
        <dbReference type="EMBL" id="GGR05994.1"/>
    </source>
</evidence>
<accession>A0A918C4X7</accession>